<sequence length="133" mass="14759">MPPRTTAANTPLTDHFYGSSESPANDDLPTYSPGSNEQGDLPSLEGLLPEIHPALPLNSAPAQPFSVNIKWAIIFMVYCPDRNKTTKKVTWVSIQSPKKLSFEFSSGNMDWPTFNTAQRLHHSRICLKSLKMG</sequence>
<organism evidence="2 3">
    <name type="scientific">Puccinia graminis f. sp. tritici</name>
    <dbReference type="NCBI Taxonomy" id="56615"/>
    <lineage>
        <taxon>Eukaryota</taxon>
        <taxon>Fungi</taxon>
        <taxon>Dikarya</taxon>
        <taxon>Basidiomycota</taxon>
        <taxon>Pucciniomycotina</taxon>
        <taxon>Pucciniomycetes</taxon>
        <taxon>Pucciniales</taxon>
        <taxon>Pucciniaceae</taxon>
        <taxon>Puccinia</taxon>
    </lineage>
</organism>
<dbReference type="AlphaFoldDB" id="A0A5B0Q5T3"/>
<gene>
    <name evidence="2" type="ORF">PGT21_017940</name>
</gene>
<dbReference type="EMBL" id="VSWC01000028">
    <property type="protein sequence ID" value="KAA1108570.1"/>
    <property type="molecule type" value="Genomic_DNA"/>
</dbReference>
<feature type="compositionally biased region" description="Polar residues" evidence="1">
    <location>
        <begin position="1"/>
        <end position="12"/>
    </location>
</feature>
<accession>A0A5B0Q5T3</accession>
<comment type="caution">
    <text evidence="2">The sequence shown here is derived from an EMBL/GenBank/DDBJ whole genome shotgun (WGS) entry which is preliminary data.</text>
</comment>
<dbReference type="OrthoDB" id="10605275at2759"/>
<dbReference type="Proteomes" id="UP000324748">
    <property type="component" value="Unassembled WGS sequence"/>
</dbReference>
<evidence type="ECO:0000313" key="3">
    <source>
        <dbReference type="Proteomes" id="UP000324748"/>
    </source>
</evidence>
<name>A0A5B0Q5T3_PUCGR</name>
<keyword evidence="3" id="KW-1185">Reference proteome</keyword>
<feature type="region of interest" description="Disordered" evidence="1">
    <location>
        <begin position="1"/>
        <end position="45"/>
    </location>
</feature>
<proteinExistence type="predicted"/>
<evidence type="ECO:0000313" key="2">
    <source>
        <dbReference type="EMBL" id="KAA1108570.1"/>
    </source>
</evidence>
<evidence type="ECO:0000256" key="1">
    <source>
        <dbReference type="SAM" id="MobiDB-lite"/>
    </source>
</evidence>
<protein>
    <submittedName>
        <fullName evidence="2">Uncharacterized protein</fullName>
    </submittedName>
</protein>
<reference evidence="2 3" key="1">
    <citation type="submission" date="2019-05" db="EMBL/GenBank/DDBJ databases">
        <title>Emergence of the Ug99 lineage of the wheat stem rust pathogen through somatic hybridization.</title>
        <authorList>
            <person name="Li F."/>
            <person name="Upadhyaya N.M."/>
            <person name="Sperschneider J."/>
            <person name="Matny O."/>
            <person name="Nguyen-Phuc H."/>
            <person name="Mago R."/>
            <person name="Raley C."/>
            <person name="Miller M.E."/>
            <person name="Silverstein K.A.T."/>
            <person name="Henningsen E."/>
            <person name="Hirsch C.D."/>
            <person name="Visser B."/>
            <person name="Pretorius Z.A."/>
            <person name="Steffenson B.J."/>
            <person name="Schwessinger B."/>
            <person name="Dodds P.N."/>
            <person name="Figueroa M."/>
        </authorList>
    </citation>
    <scope>NUCLEOTIDE SEQUENCE [LARGE SCALE GENOMIC DNA]</scope>
    <source>
        <strain evidence="2">21-0</strain>
    </source>
</reference>